<keyword evidence="2" id="KW-1185">Reference proteome</keyword>
<accession>A0A5E4NAK0</accession>
<dbReference type="Proteomes" id="UP000325440">
    <property type="component" value="Unassembled WGS sequence"/>
</dbReference>
<name>A0A5E4NAK0_9HEMI</name>
<evidence type="ECO:0000313" key="1">
    <source>
        <dbReference type="EMBL" id="VVC41716.1"/>
    </source>
</evidence>
<dbReference type="Gene3D" id="3.30.470.30">
    <property type="entry name" value="DNA ligase/mRNA capping enzyme"/>
    <property type="match status" value="1"/>
</dbReference>
<proteinExistence type="predicted"/>
<gene>
    <name evidence="1" type="ORF">CINCED_3A008872</name>
</gene>
<sequence>MNCLKLKSYEFATSMMNSNRMLEKPEDIKNWIAVLCPEGKTCYAITKNCPSHRKQRTVLDCMYNFRLKRNYILDIVEWMAVLDTDFYSHTYIVFIMLYV</sequence>
<organism evidence="1 2">
    <name type="scientific">Cinara cedri</name>
    <dbReference type="NCBI Taxonomy" id="506608"/>
    <lineage>
        <taxon>Eukaryota</taxon>
        <taxon>Metazoa</taxon>
        <taxon>Ecdysozoa</taxon>
        <taxon>Arthropoda</taxon>
        <taxon>Hexapoda</taxon>
        <taxon>Insecta</taxon>
        <taxon>Pterygota</taxon>
        <taxon>Neoptera</taxon>
        <taxon>Paraneoptera</taxon>
        <taxon>Hemiptera</taxon>
        <taxon>Sternorrhyncha</taxon>
        <taxon>Aphidomorpha</taxon>
        <taxon>Aphidoidea</taxon>
        <taxon>Aphididae</taxon>
        <taxon>Lachninae</taxon>
        <taxon>Cinara</taxon>
    </lineage>
</organism>
<dbReference type="EMBL" id="CABPRJ010001925">
    <property type="protein sequence ID" value="VVC41716.1"/>
    <property type="molecule type" value="Genomic_DNA"/>
</dbReference>
<reference evidence="1 2" key="1">
    <citation type="submission" date="2019-08" db="EMBL/GenBank/DDBJ databases">
        <authorList>
            <person name="Alioto T."/>
            <person name="Alioto T."/>
            <person name="Gomez Garrido J."/>
        </authorList>
    </citation>
    <scope>NUCLEOTIDE SEQUENCE [LARGE SCALE GENOMIC DNA]</scope>
</reference>
<protein>
    <submittedName>
        <fullName evidence="1">Uncharacterized protein</fullName>
    </submittedName>
</protein>
<evidence type="ECO:0000313" key="2">
    <source>
        <dbReference type="Proteomes" id="UP000325440"/>
    </source>
</evidence>
<dbReference type="OrthoDB" id="10003593at2759"/>
<dbReference type="AlphaFoldDB" id="A0A5E4NAK0"/>